<gene>
    <name evidence="1" type="ORF">DPMN_063224</name>
    <name evidence="2" type="ORF">DPMN_138254</name>
</gene>
<organism evidence="1 3">
    <name type="scientific">Dreissena polymorpha</name>
    <name type="common">Zebra mussel</name>
    <name type="synonym">Mytilus polymorpha</name>
    <dbReference type="NCBI Taxonomy" id="45954"/>
    <lineage>
        <taxon>Eukaryota</taxon>
        <taxon>Metazoa</taxon>
        <taxon>Spiralia</taxon>
        <taxon>Lophotrochozoa</taxon>
        <taxon>Mollusca</taxon>
        <taxon>Bivalvia</taxon>
        <taxon>Autobranchia</taxon>
        <taxon>Heteroconchia</taxon>
        <taxon>Euheterodonta</taxon>
        <taxon>Imparidentia</taxon>
        <taxon>Neoheterodontei</taxon>
        <taxon>Myida</taxon>
        <taxon>Dreissenoidea</taxon>
        <taxon>Dreissenidae</taxon>
        <taxon>Dreissena</taxon>
    </lineage>
</organism>
<evidence type="ECO:0000313" key="2">
    <source>
        <dbReference type="EMBL" id="KAH3809874.1"/>
    </source>
</evidence>
<reference evidence="1" key="1">
    <citation type="journal article" date="2019" name="bioRxiv">
        <title>The Genome of the Zebra Mussel, Dreissena polymorpha: A Resource for Invasive Species Research.</title>
        <authorList>
            <person name="McCartney M.A."/>
            <person name="Auch B."/>
            <person name="Kono T."/>
            <person name="Mallez S."/>
            <person name="Zhang Y."/>
            <person name="Obille A."/>
            <person name="Becker A."/>
            <person name="Abrahante J.E."/>
            <person name="Garbe J."/>
            <person name="Badalamenti J.P."/>
            <person name="Herman A."/>
            <person name="Mangelson H."/>
            <person name="Liachko I."/>
            <person name="Sullivan S."/>
            <person name="Sone E.D."/>
            <person name="Koren S."/>
            <person name="Silverstein K.A.T."/>
            <person name="Beckman K.B."/>
            <person name="Gohl D.M."/>
        </authorList>
    </citation>
    <scope>NUCLEOTIDE SEQUENCE</scope>
    <source>
        <strain evidence="1">Duluth1</strain>
        <tissue evidence="1">Whole animal</tissue>
    </source>
</reference>
<dbReference type="AlphaFoldDB" id="A0A9D4CA38"/>
<dbReference type="EMBL" id="JAIWYP010000013">
    <property type="protein sequence ID" value="KAH3720327.1"/>
    <property type="molecule type" value="Genomic_DNA"/>
</dbReference>
<evidence type="ECO:0000313" key="1">
    <source>
        <dbReference type="EMBL" id="KAH3720327.1"/>
    </source>
</evidence>
<dbReference type="EMBL" id="JAIWYP010000006">
    <property type="protein sequence ID" value="KAH3809874.1"/>
    <property type="molecule type" value="Genomic_DNA"/>
</dbReference>
<evidence type="ECO:0000313" key="3">
    <source>
        <dbReference type="Proteomes" id="UP000828390"/>
    </source>
</evidence>
<proteinExistence type="predicted"/>
<accession>A0A9D4CA38</accession>
<sequence length="171" mass="19554">MYVGGRHIGFGTTFENKMAAPTIQTPCKQDKIKCVFCSSSVLRLHCLNNNKCRSANSHNILTNLIKVKDASIDIEIILNHLFLCCDCIDYITNLNTKTELLYENVRQIIQNVKRTKRGLLSPRQKVSDQILLSVEKLKQLKLTVADKAEHCPSYTDRALKEKPHQSIWRRG</sequence>
<keyword evidence="3" id="KW-1185">Reference proteome</keyword>
<comment type="caution">
    <text evidence="1">The sequence shown here is derived from an EMBL/GenBank/DDBJ whole genome shotgun (WGS) entry which is preliminary data.</text>
</comment>
<dbReference type="Proteomes" id="UP000828390">
    <property type="component" value="Unassembled WGS sequence"/>
</dbReference>
<name>A0A9D4CA38_DREPO</name>
<reference evidence="1" key="2">
    <citation type="submission" date="2020-11" db="EMBL/GenBank/DDBJ databases">
        <authorList>
            <person name="McCartney M.A."/>
            <person name="Auch B."/>
            <person name="Kono T."/>
            <person name="Mallez S."/>
            <person name="Becker A."/>
            <person name="Gohl D.M."/>
            <person name="Silverstein K.A.T."/>
            <person name="Koren S."/>
            <person name="Bechman K.B."/>
            <person name="Herman A."/>
            <person name="Abrahante J.E."/>
            <person name="Garbe J."/>
        </authorList>
    </citation>
    <scope>NUCLEOTIDE SEQUENCE</scope>
    <source>
        <strain evidence="1">Duluth1</strain>
        <tissue evidence="1">Whole animal</tissue>
    </source>
</reference>
<protein>
    <recommendedName>
        <fullName evidence="4">ZAD domain-containing protein</fullName>
    </recommendedName>
</protein>
<evidence type="ECO:0008006" key="4">
    <source>
        <dbReference type="Google" id="ProtNLM"/>
    </source>
</evidence>